<evidence type="ECO:0000259" key="3">
    <source>
        <dbReference type="Pfam" id="PF19314"/>
    </source>
</evidence>
<evidence type="ECO:0000256" key="2">
    <source>
        <dbReference type="SAM" id="MobiDB-lite"/>
    </source>
</evidence>
<gene>
    <name evidence="4" type="ORF">WUBG_14869</name>
</gene>
<dbReference type="InterPro" id="IPR019384">
    <property type="entry name" value="FHIP"/>
</dbReference>
<dbReference type="PANTHER" id="PTHR21705:SF11">
    <property type="entry name" value="FHIP FAMILY PROTEIN CG3558"/>
    <property type="match status" value="1"/>
</dbReference>
<sequence length="366" mass="41008">MDSLKMQIDAYASSLDGFDVLLERGIKFLRSRAERYEKVVESSRRLRSGESFSRNGNMERRNSSRDSSLVLDDEGDELIIPPLTPTSLMMMTSSSDYFQFAYGELSETDTEAINPSVVSMSGAPAESISDKASLASTSANCDTDIEMARSFVLRGWGQIEDTDTFMALMDRVPASKIKHSLEENMALIDSRIQYLEELKAEAKLQETESDGFKSDTNNDNDDEDPAPLGKPIECFGNQGVGPFLESMMRSLENMLDNSLYVTLQTTSVLAALASYPQPLIAHYLFDQRMLLQPNVKNLFKVMDSLKMQIDAYASSLDGFDVLLERGIKFLRSRAERYEKVVESVGAYDLVSPFHETATWKGGIRRE</sequence>
<evidence type="ECO:0000313" key="5">
    <source>
        <dbReference type="Proteomes" id="UP000004810"/>
    </source>
</evidence>
<feature type="region of interest" description="Disordered" evidence="2">
    <location>
        <begin position="47"/>
        <end position="69"/>
    </location>
</feature>
<reference evidence="5" key="1">
    <citation type="submission" date="2012-08" db="EMBL/GenBank/DDBJ databases">
        <title>The Genome Sequence of Wuchereria bancrofti.</title>
        <authorList>
            <person name="Nutman T.B."/>
            <person name="Fink D.L."/>
            <person name="Russ C."/>
            <person name="Young S."/>
            <person name="Zeng Q."/>
            <person name="Koehrsen M."/>
            <person name="Alvarado L."/>
            <person name="Berlin A."/>
            <person name="Chapman S.B."/>
            <person name="Chen Z."/>
            <person name="Freedman E."/>
            <person name="Gellesch M."/>
            <person name="Goldberg J."/>
            <person name="Griggs A."/>
            <person name="Gujja S."/>
            <person name="Heilman E.R."/>
            <person name="Heiman D."/>
            <person name="Hepburn T."/>
            <person name="Howarth C."/>
            <person name="Jen D."/>
            <person name="Larson L."/>
            <person name="Lewis B."/>
            <person name="Mehta T."/>
            <person name="Park D."/>
            <person name="Pearson M."/>
            <person name="Roberts A."/>
            <person name="Saif S."/>
            <person name="Shea T."/>
            <person name="Shenoy N."/>
            <person name="Sisk P."/>
            <person name="Stolte C."/>
            <person name="Sykes S."/>
            <person name="Walk T."/>
            <person name="White J."/>
            <person name="Yandava C."/>
            <person name="Haas B."/>
            <person name="Henn M.R."/>
            <person name="Nusbaum C."/>
            <person name="Birren B."/>
        </authorList>
    </citation>
    <scope>NUCLEOTIDE SEQUENCE [LARGE SCALE GENOMIC DNA]</scope>
    <source>
        <strain evidence="5">NA</strain>
    </source>
</reference>
<feature type="domain" description="FHF complex subunit HOOK-interacting protein C-terminal" evidence="3">
    <location>
        <begin position="241"/>
        <end position="332"/>
    </location>
</feature>
<evidence type="ECO:0000313" key="4">
    <source>
        <dbReference type="EMBL" id="EJW74221.1"/>
    </source>
</evidence>
<protein>
    <recommendedName>
        <fullName evidence="3">FHF complex subunit HOOK-interacting protein C-terminal domain-containing protein</fullName>
    </recommendedName>
</protein>
<dbReference type="Pfam" id="PF19314">
    <property type="entry name" value="DUF5917"/>
    <property type="match status" value="1"/>
</dbReference>
<accession>J9DWR5</accession>
<organism evidence="4 5">
    <name type="scientific">Wuchereria bancrofti</name>
    <dbReference type="NCBI Taxonomy" id="6293"/>
    <lineage>
        <taxon>Eukaryota</taxon>
        <taxon>Metazoa</taxon>
        <taxon>Ecdysozoa</taxon>
        <taxon>Nematoda</taxon>
        <taxon>Chromadorea</taxon>
        <taxon>Rhabditida</taxon>
        <taxon>Spirurina</taxon>
        <taxon>Spiruromorpha</taxon>
        <taxon>Filarioidea</taxon>
        <taxon>Onchocercidae</taxon>
        <taxon>Wuchereria</taxon>
    </lineage>
</organism>
<proteinExistence type="inferred from homology"/>
<dbReference type="EMBL" id="ADBV01012655">
    <property type="protein sequence ID" value="EJW74221.1"/>
    <property type="molecule type" value="Genomic_DNA"/>
</dbReference>
<feature type="region of interest" description="Disordered" evidence="2">
    <location>
        <begin position="205"/>
        <end position="228"/>
    </location>
</feature>
<comment type="similarity">
    <text evidence="1">Belongs to the FHIP family.</text>
</comment>
<dbReference type="PANTHER" id="PTHR21705">
    <property type="entry name" value="RAI16 PROTEIN-RELATED"/>
    <property type="match status" value="1"/>
</dbReference>
<dbReference type="AlphaFoldDB" id="J9DWR5"/>
<name>J9DWR5_WUCBA</name>
<feature type="non-terminal residue" evidence="4">
    <location>
        <position position="366"/>
    </location>
</feature>
<dbReference type="Proteomes" id="UP000004810">
    <property type="component" value="Unassembled WGS sequence"/>
</dbReference>
<dbReference type="InterPro" id="IPR045669">
    <property type="entry name" value="FHIP_C"/>
</dbReference>
<comment type="caution">
    <text evidence="4">The sequence shown here is derived from an EMBL/GenBank/DDBJ whole genome shotgun (WGS) entry which is preliminary data.</text>
</comment>
<evidence type="ECO:0000256" key="1">
    <source>
        <dbReference type="ARBA" id="ARBA00024336"/>
    </source>
</evidence>